<dbReference type="Proteomes" id="UP001501759">
    <property type="component" value="Unassembled WGS sequence"/>
</dbReference>
<evidence type="ECO:0000313" key="3">
    <source>
        <dbReference type="Proteomes" id="UP001501759"/>
    </source>
</evidence>
<keyword evidence="3" id="KW-1185">Reference proteome</keyword>
<protein>
    <submittedName>
        <fullName evidence="2">Uncharacterized protein</fullName>
    </submittedName>
</protein>
<proteinExistence type="predicted"/>
<feature type="region of interest" description="Disordered" evidence="1">
    <location>
        <begin position="1"/>
        <end position="36"/>
    </location>
</feature>
<reference evidence="3" key="1">
    <citation type="journal article" date="2019" name="Int. J. Syst. Evol. Microbiol.">
        <title>The Global Catalogue of Microorganisms (GCM) 10K type strain sequencing project: providing services to taxonomists for standard genome sequencing and annotation.</title>
        <authorList>
            <consortium name="The Broad Institute Genomics Platform"/>
            <consortium name="The Broad Institute Genome Sequencing Center for Infectious Disease"/>
            <person name="Wu L."/>
            <person name="Ma J."/>
        </authorList>
    </citation>
    <scope>NUCLEOTIDE SEQUENCE [LARGE SCALE GENOMIC DNA]</scope>
    <source>
        <strain evidence="3">JCM 18409</strain>
    </source>
</reference>
<evidence type="ECO:0000256" key="1">
    <source>
        <dbReference type="SAM" id="MobiDB-lite"/>
    </source>
</evidence>
<sequence>MPRPSAGKAWTDSGEAHDRRGLKQRAHGEARNVPIPPPLVRLLCEHLQEFGTAKDGRLFSSERGNVIAASSER</sequence>
<comment type="caution">
    <text evidence="2">The sequence shown here is derived from an EMBL/GenBank/DDBJ whole genome shotgun (WGS) entry which is preliminary data.</text>
</comment>
<organism evidence="2 3">
    <name type="scientific">Streptomyces siamensis</name>
    <dbReference type="NCBI Taxonomy" id="1274986"/>
    <lineage>
        <taxon>Bacteria</taxon>
        <taxon>Bacillati</taxon>
        <taxon>Actinomycetota</taxon>
        <taxon>Actinomycetes</taxon>
        <taxon>Kitasatosporales</taxon>
        <taxon>Streptomycetaceae</taxon>
        <taxon>Streptomyces</taxon>
    </lineage>
</organism>
<accession>A0ABP9IYY4</accession>
<dbReference type="EMBL" id="BAABKB010000013">
    <property type="protein sequence ID" value="GAA5014851.1"/>
    <property type="molecule type" value="Genomic_DNA"/>
</dbReference>
<feature type="compositionally biased region" description="Basic and acidic residues" evidence="1">
    <location>
        <begin position="14"/>
        <end position="30"/>
    </location>
</feature>
<gene>
    <name evidence="2" type="ORF">GCM10023335_39000</name>
</gene>
<name>A0ABP9IYY4_9ACTN</name>
<evidence type="ECO:0000313" key="2">
    <source>
        <dbReference type="EMBL" id="GAA5014851.1"/>
    </source>
</evidence>